<comment type="caution">
    <text evidence="4">The sequence shown here is derived from an EMBL/GenBank/DDBJ whole genome shotgun (WGS) entry which is preliminary data.</text>
</comment>
<dbReference type="PANTHER" id="PTHR36089:SF1">
    <property type="entry name" value="CHITIN SYNTHASE 3 COMPLEX PROTEIN CSI2-RELATED"/>
    <property type="match status" value="1"/>
</dbReference>
<feature type="chain" id="PRO_5034621774" description="CSI2 protein" evidence="3">
    <location>
        <begin position="26"/>
        <end position="372"/>
    </location>
</feature>
<keyword evidence="2" id="KW-0812">Transmembrane</keyword>
<proteinExistence type="predicted"/>
<feature type="transmembrane region" description="Helical" evidence="2">
    <location>
        <begin position="147"/>
        <end position="169"/>
    </location>
</feature>
<dbReference type="OrthoDB" id="4065319at2759"/>
<accession>A0A8H8RWT2</accession>
<reference evidence="4 5" key="1">
    <citation type="submission" date="2018-05" db="EMBL/GenBank/DDBJ databases">
        <title>Genome sequencing and assembly of the regulated plant pathogen Lachnellula willkommii and related sister species for the development of diagnostic species identification markers.</title>
        <authorList>
            <person name="Giroux E."/>
            <person name="Bilodeau G."/>
        </authorList>
    </citation>
    <scope>NUCLEOTIDE SEQUENCE [LARGE SCALE GENOMIC DNA]</scope>
    <source>
        <strain evidence="4 5">CBS 160.35</strain>
    </source>
</reference>
<feature type="signal peptide" evidence="3">
    <location>
        <begin position="1"/>
        <end position="25"/>
    </location>
</feature>
<dbReference type="AlphaFoldDB" id="A0A8H8RWT2"/>
<feature type="region of interest" description="Disordered" evidence="1">
    <location>
        <begin position="212"/>
        <end position="255"/>
    </location>
</feature>
<name>A0A8H8RWT2_9HELO</name>
<keyword evidence="3" id="KW-0732">Signal</keyword>
<dbReference type="EMBL" id="QGMI01000281">
    <property type="protein sequence ID" value="TVY43398.1"/>
    <property type="molecule type" value="Genomic_DNA"/>
</dbReference>
<dbReference type="PANTHER" id="PTHR36089">
    <property type="entry name" value="CHITIN SYNTHASE 3 COMPLEX PROTEIN CSI2-RELATED"/>
    <property type="match status" value="1"/>
</dbReference>
<evidence type="ECO:0000313" key="5">
    <source>
        <dbReference type="Proteomes" id="UP000443090"/>
    </source>
</evidence>
<keyword evidence="2" id="KW-0472">Membrane</keyword>
<keyword evidence="5" id="KW-1185">Reference proteome</keyword>
<dbReference type="Proteomes" id="UP000443090">
    <property type="component" value="Unassembled WGS sequence"/>
</dbReference>
<evidence type="ECO:0000256" key="3">
    <source>
        <dbReference type="SAM" id="SignalP"/>
    </source>
</evidence>
<evidence type="ECO:0000256" key="1">
    <source>
        <dbReference type="SAM" id="MobiDB-lite"/>
    </source>
</evidence>
<feature type="region of interest" description="Disordered" evidence="1">
    <location>
        <begin position="39"/>
        <end position="111"/>
    </location>
</feature>
<evidence type="ECO:0000313" key="4">
    <source>
        <dbReference type="EMBL" id="TVY43398.1"/>
    </source>
</evidence>
<dbReference type="GO" id="GO:0000324">
    <property type="term" value="C:fungal-type vacuole"/>
    <property type="evidence" value="ECO:0007669"/>
    <property type="project" value="TreeGrafter"/>
</dbReference>
<protein>
    <recommendedName>
        <fullName evidence="6">CSI2 protein</fullName>
    </recommendedName>
</protein>
<feature type="compositionally biased region" description="Basic and acidic residues" evidence="1">
    <location>
        <begin position="361"/>
        <end position="372"/>
    </location>
</feature>
<dbReference type="InterPro" id="IPR051009">
    <property type="entry name" value="PRM"/>
</dbReference>
<gene>
    <name evidence="4" type="ORF">LOCC1_G003931</name>
</gene>
<evidence type="ECO:0008006" key="6">
    <source>
        <dbReference type="Google" id="ProtNLM"/>
    </source>
</evidence>
<keyword evidence="2" id="KW-1133">Transmembrane helix</keyword>
<feature type="compositionally biased region" description="Polar residues" evidence="1">
    <location>
        <begin position="322"/>
        <end position="332"/>
    </location>
</feature>
<sequence length="372" mass="37423">MKLLQRTPLLSAAIAISFLAVGTLADDTGLPNLSTAAATTADSQTANTASNTGTATDSAATTDATGTTAAGSTSQPTTAVITGGSTDSDTATGSIPSITGDATSTDGGALPSGLPTLSGQYKIVAPSVPPTANAPYMQTSNLPEGTVFIAVGAILGFMAMSVLLWRALVAWSLHRSVKRASLQQNMSDTKALFQPPIPGVYKDYHDRDSTISLSGLGGGGKRGKRDSKASPAPHGASSTSLFFSPTAGAAQNTPGNRASTYLPAGYYAAGAAQTPSHVSLGGGGGPGISLSNLGPQSAGYTRARSIGPSPPNSPSLRGSKHMASSSTLNLNQGYGGDQRAPSAFLEDLFDGEGAPPVPGHQGERRRDSGNRF</sequence>
<feature type="compositionally biased region" description="Low complexity" evidence="1">
    <location>
        <begin position="39"/>
        <end position="94"/>
    </location>
</feature>
<feature type="region of interest" description="Disordered" evidence="1">
    <location>
        <begin position="289"/>
        <end position="372"/>
    </location>
</feature>
<feature type="compositionally biased region" description="Polar residues" evidence="1">
    <location>
        <begin position="95"/>
        <end position="106"/>
    </location>
</feature>
<organism evidence="4 5">
    <name type="scientific">Lachnellula occidentalis</name>
    <dbReference type="NCBI Taxonomy" id="215460"/>
    <lineage>
        <taxon>Eukaryota</taxon>
        <taxon>Fungi</taxon>
        <taxon>Dikarya</taxon>
        <taxon>Ascomycota</taxon>
        <taxon>Pezizomycotina</taxon>
        <taxon>Leotiomycetes</taxon>
        <taxon>Helotiales</taxon>
        <taxon>Lachnaceae</taxon>
        <taxon>Lachnellula</taxon>
    </lineage>
</organism>
<feature type="compositionally biased region" description="Polar residues" evidence="1">
    <location>
        <begin position="236"/>
        <end position="255"/>
    </location>
</feature>
<evidence type="ECO:0000256" key="2">
    <source>
        <dbReference type="SAM" id="Phobius"/>
    </source>
</evidence>